<accession>A0A4U0PXS6</accession>
<dbReference type="RefSeq" id="WP_136774431.1">
    <property type="nucleotide sequence ID" value="NZ_CP156074.1"/>
</dbReference>
<sequence>MKKVMVVFGTRPEAIKMAPVVAALQADPRFEARVCVTAQHRQMLDQVLELFSLTPDFDLDLMQPGQDLTDITARALTGLRGVFAEWRPDIVLVHGDTTTTMAASLAAFYQRIPVGHVEAGLRTGDIYSPWPEEMNRKIAGAVAALHFAPTDTARDNLLREGVRPDTVQVTGNTVIDALLDVDRRLKQDATLADHMATRFAFLAPDRRLILVTGHRRENFGGGFENICAALAELANRRDVEIVYPVHLNPNVQEPVRRLLAGRDNVHLIDPQDYLPFVYLMGRADLILTDSGGVQEEAPSLGKPVLVMRNTTERPEAVAAGTVKLVGTDRALIVAEANRLLDDAAAYQAMSRAHNPYGDGQAARRINDILENWSA</sequence>
<dbReference type="CDD" id="cd03786">
    <property type="entry name" value="GTB_UDP-GlcNAc_2-Epimerase"/>
    <property type="match status" value="1"/>
</dbReference>
<comment type="catalytic activity">
    <reaction evidence="2">
        <text>UDP-N-acetyl-alpha-D-glucosamine = UDP-N-acetyl-alpha-D-mannosamine</text>
        <dbReference type="Rhea" id="RHEA:17213"/>
        <dbReference type="ChEBI" id="CHEBI:57705"/>
        <dbReference type="ChEBI" id="CHEBI:68623"/>
        <dbReference type="EC" id="5.1.3.14"/>
    </reaction>
</comment>
<dbReference type="GO" id="GO:0008761">
    <property type="term" value="F:UDP-N-acetylglucosamine 2-epimerase activity"/>
    <property type="evidence" value="ECO:0007669"/>
    <property type="project" value="UniProtKB-EC"/>
</dbReference>
<dbReference type="PANTHER" id="PTHR43174">
    <property type="entry name" value="UDP-N-ACETYLGLUCOSAMINE 2-EPIMERASE"/>
    <property type="match status" value="1"/>
</dbReference>
<proteinExistence type="inferred from homology"/>
<evidence type="ECO:0000313" key="7">
    <source>
        <dbReference type="EMBL" id="TJZ67984.1"/>
    </source>
</evidence>
<dbReference type="Proteomes" id="UP000310016">
    <property type="component" value="Unassembled WGS sequence"/>
</dbReference>
<dbReference type="Pfam" id="PF02350">
    <property type="entry name" value="Epimerase_2"/>
    <property type="match status" value="1"/>
</dbReference>
<dbReference type="Gene3D" id="3.40.50.2000">
    <property type="entry name" value="Glycogen Phosphorylase B"/>
    <property type="match status" value="2"/>
</dbReference>
<protein>
    <recommendedName>
        <fullName evidence="4">UDP-N-acetylglucosamine 2-epimerase (non-hydrolyzing)</fullName>
        <ecNumber evidence="4">5.1.3.14</ecNumber>
    </recommendedName>
</protein>
<evidence type="ECO:0000256" key="4">
    <source>
        <dbReference type="ARBA" id="ARBA00038858"/>
    </source>
</evidence>
<dbReference type="FunFam" id="3.40.50.2000:FF:000043">
    <property type="entry name" value="UDP-N-acetylglucosamine 2-epimerase"/>
    <property type="match status" value="1"/>
</dbReference>
<evidence type="ECO:0000256" key="5">
    <source>
        <dbReference type="RuleBase" id="RU003513"/>
    </source>
</evidence>
<dbReference type="EC" id="5.1.3.14" evidence="4"/>
<reference evidence="7 8" key="1">
    <citation type="submission" date="2019-04" db="EMBL/GenBank/DDBJ databases">
        <title>Chitiniphilus eburnea sp. nov., a novel chitinolytic bacterium isolated from aquaculture sludge.</title>
        <authorList>
            <person name="Sheng M."/>
        </authorList>
    </citation>
    <scope>NUCLEOTIDE SEQUENCE [LARGE SCALE GENOMIC DNA]</scope>
    <source>
        <strain evidence="7 8">HX-2-15</strain>
    </source>
</reference>
<evidence type="ECO:0000259" key="6">
    <source>
        <dbReference type="Pfam" id="PF02350"/>
    </source>
</evidence>
<keyword evidence="1 5" id="KW-0413">Isomerase</keyword>
<dbReference type="EMBL" id="SUMF01000025">
    <property type="protein sequence ID" value="TJZ67984.1"/>
    <property type="molecule type" value="Genomic_DNA"/>
</dbReference>
<dbReference type="InterPro" id="IPR029767">
    <property type="entry name" value="WecB-like"/>
</dbReference>
<feature type="domain" description="UDP-N-acetylglucosamine 2-epimerase" evidence="6">
    <location>
        <begin position="23"/>
        <end position="370"/>
    </location>
</feature>
<gene>
    <name evidence="7" type="ORF">FAZ21_15905</name>
</gene>
<dbReference type="PANTHER" id="PTHR43174:SF2">
    <property type="entry name" value="UDP-N-ACETYLGLUCOSAMINE 2-EPIMERASE"/>
    <property type="match status" value="1"/>
</dbReference>
<evidence type="ECO:0000256" key="3">
    <source>
        <dbReference type="ARBA" id="ARBA00038209"/>
    </source>
</evidence>
<dbReference type="SUPFAM" id="SSF53756">
    <property type="entry name" value="UDP-Glycosyltransferase/glycogen phosphorylase"/>
    <property type="match status" value="1"/>
</dbReference>
<organism evidence="7 8">
    <name type="scientific">Chitiniphilus eburneus</name>
    <dbReference type="NCBI Taxonomy" id="2571148"/>
    <lineage>
        <taxon>Bacteria</taxon>
        <taxon>Pseudomonadati</taxon>
        <taxon>Pseudomonadota</taxon>
        <taxon>Betaproteobacteria</taxon>
        <taxon>Neisseriales</taxon>
        <taxon>Chitinibacteraceae</taxon>
        <taxon>Chitiniphilus</taxon>
    </lineage>
</organism>
<dbReference type="AlphaFoldDB" id="A0A4U0PXS6"/>
<dbReference type="OrthoDB" id="9803238at2"/>
<evidence type="ECO:0000256" key="1">
    <source>
        <dbReference type="ARBA" id="ARBA00023235"/>
    </source>
</evidence>
<name>A0A4U0PXS6_9NEIS</name>
<evidence type="ECO:0000256" key="2">
    <source>
        <dbReference type="ARBA" id="ARBA00036080"/>
    </source>
</evidence>
<dbReference type="InterPro" id="IPR003331">
    <property type="entry name" value="UDP_GlcNAc_Epimerase_2_dom"/>
</dbReference>
<dbReference type="NCBIfam" id="TIGR00236">
    <property type="entry name" value="wecB"/>
    <property type="match status" value="1"/>
</dbReference>
<comment type="caution">
    <text evidence="7">The sequence shown here is derived from an EMBL/GenBank/DDBJ whole genome shotgun (WGS) entry which is preliminary data.</text>
</comment>
<keyword evidence="8" id="KW-1185">Reference proteome</keyword>
<comment type="similarity">
    <text evidence="3 5">Belongs to the UDP-N-acetylglucosamine 2-epimerase family.</text>
</comment>
<evidence type="ECO:0000313" key="8">
    <source>
        <dbReference type="Proteomes" id="UP000310016"/>
    </source>
</evidence>